<dbReference type="InterPro" id="IPR012910">
    <property type="entry name" value="Plug_dom"/>
</dbReference>
<dbReference type="PANTHER" id="PTHR30069">
    <property type="entry name" value="TONB-DEPENDENT OUTER MEMBRANE RECEPTOR"/>
    <property type="match status" value="1"/>
</dbReference>
<evidence type="ECO:0000256" key="12">
    <source>
        <dbReference type="SAM" id="SignalP"/>
    </source>
</evidence>
<dbReference type="EMBL" id="PHFL01000051">
    <property type="protein sequence ID" value="RFM23922.1"/>
    <property type="molecule type" value="Genomic_DNA"/>
</dbReference>
<feature type="domain" description="TonB-dependent receptor-like beta-barrel" evidence="13">
    <location>
        <begin position="222"/>
        <end position="641"/>
    </location>
</feature>
<keyword evidence="7 10" id="KW-0472">Membrane</keyword>
<dbReference type="Pfam" id="PF00593">
    <property type="entry name" value="TonB_dep_Rec_b-barrel"/>
    <property type="match status" value="1"/>
</dbReference>
<evidence type="ECO:0000256" key="3">
    <source>
        <dbReference type="ARBA" id="ARBA00022452"/>
    </source>
</evidence>
<keyword evidence="2 10" id="KW-0813">Transport</keyword>
<gene>
    <name evidence="15" type="ORF">D0433_08325</name>
</gene>
<comment type="caution">
    <text evidence="15">The sequence shown here is derived from an EMBL/GenBank/DDBJ whole genome shotgun (WGS) entry which is preliminary data.</text>
</comment>
<feature type="signal peptide" evidence="12">
    <location>
        <begin position="1"/>
        <end position="24"/>
    </location>
</feature>
<evidence type="ECO:0000256" key="4">
    <source>
        <dbReference type="ARBA" id="ARBA00022692"/>
    </source>
</evidence>
<dbReference type="PANTHER" id="PTHR30069:SF29">
    <property type="entry name" value="HEMOGLOBIN AND HEMOGLOBIN-HAPTOGLOBIN-BINDING PROTEIN 1-RELATED"/>
    <property type="match status" value="1"/>
</dbReference>
<keyword evidence="4 10" id="KW-0812">Transmembrane</keyword>
<keyword evidence="5 12" id="KW-0732">Signal</keyword>
<dbReference type="GO" id="GO:0015344">
    <property type="term" value="F:siderophore uptake transmembrane transporter activity"/>
    <property type="evidence" value="ECO:0007669"/>
    <property type="project" value="TreeGrafter"/>
</dbReference>
<accession>A0A395LZN2</accession>
<dbReference type="InterPro" id="IPR036942">
    <property type="entry name" value="Beta-barrel_TonB_sf"/>
</dbReference>
<sequence>MSVWKAHFMALALCVQTCMLLAQPADSLKSVEVKELEVKAKRLLRAAESAVPLERLLRQDLERSAANTLADAVRQLPSVMLKDYGGIGGLKTISVRSLGAEHTAVQLDGIKISDTQTGQIDLGKFSLENIQSIELSYGNPTDDLSPARAYSSASLLSLISRSQSESESRDRPLHLRTMVQLGSFDWVSASLSASVPVSKALEVAVSMERQTASGRYPYTFRDGAQVINLQRQNSDLHATRFEADLNARLANRMSVRTKVYLYDSERGLPNAAILGNFENSQQRLWVRDAFVQTALETPLSADLQMGIYAKAAQNYLRFQDPIALTTGGIDDRYTQREGYLSASLSYKPMPGLTFNAATDFVLNTLDATLWQFATPTRLSNYSVIGAKVRYGAWALDANLLGTFVSETTVRNEAAPERRVLTPTLALTYKPFADIGLRLRTSYKQSFRMPTFNDLYYTRVGNVNLRPERVEQLNLGIGYELLSESIMEYAAVRLDAFRNRTVDKILAIPRDAFNWSMQNIALVEATGVDVRLESVLKKFYEVQVSLAANYTYQTVLDITPESLTFGNQIAYTPFENASAMVVLAWKKWSLSWMWSFVGYRYQLGENIMANLLPPYMVSDISLRLQETLWGVDVTVKADANNVFNEQYEVIRSFPMPGRNFRLSVSVSY</sequence>
<dbReference type="AlphaFoldDB" id="A0A395LZN2"/>
<dbReference type="SUPFAM" id="SSF56935">
    <property type="entry name" value="Porins"/>
    <property type="match status" value="1"/>
</dbReference>
<evidence type="ECO:0000256" key="5">
    <source>
        <dbReference type="ARBA" id="ARBA00022729"/>
    </source>
</evidence>
<evidence type="ECO:0000256" key="1">
    <source>
        <dbReference type="ARBA" id="ARBA00004571"/>
    </source>
</evidence>
<dbReference type="InterPro" id="IPR037066">
    <property type="entry name" value="Plug_dom_sf"/>
</dbReference>
<dbReference type="Proteomes" id="UP000266389">
    <property type="component" value="Unassembled WGS sequence"/>
</dbReference>
<dbReference type="GO" id="GO:0009279">
    <property type="term" value="C:cell outer membrane"/>
    <property type="evidence" value="ECO:0007669"/>
    <property type="project" value="UniProtKB-SubCell"/>
</dbReference>
<dbReference type="PROSITE" id="PS52016">
    <property type="entry name" value="TONB_DEPENDENT_REC_3"/>
    <property type="match status" value="1"/>
</dbReference>
<keyword evidence="3 10" id="KW-1134">Transmembrane beta strand</keyword>
<keyword evidence="6 11" id="KW-0798">TonB box</keyword>
<reference evidence="15 16" key="1">
    <citation type="journal article" date="2011" name="ISME J.">
        <title>Community ecology of hot spring cyanobacterial mats: predominant populations and their functional potential.</title>
        <authorList>
            <person name="Klatt C.G."/>
            <person name="Wood J.M."/>
            <person name="Rusch D.B."/>
            <person name="Bateson M.M."/>
            <person name="Hamamura N."/>
            <person name="Heidelberg J.F."/>
            <person name="Grossman A.R."/>
            <person name="Bhaya D."/>
            <person name="Cohan F.M."/>
            <person name="Kuhl M."/>
            <person name="Bryant D.A."/>
            <person name="Ward D.M."/>
        </authorList>
    </citation>
    <scope>NUCLEOTIDE SEQUENCE [LARGE SCALE GENOMIC DNA]</scope>
    <source>
        <strain evidence="15">OS</strain>
    </source>
</reference>
<dbReference type="InterPro" id="IPR039426">
    <property type="entry name" value="TonB-dep_rcpt-like"/>
</dbReference>
<evidence type="ECO:0000313" key="16">
    <source>
        <dbReference type="Proteomes" id="UP000266389"/>
    </source>
</evidence>
<name>A0A395LZN2_9BACT</name>
<evidence type="ECO:0000256" key="2">
    <source>
        <dbReference type="ARBA" id="ARBA00022448"/>
    </source>
</evidence>
<feature type="chain" id="PRO_5017197634" evidence="12">
    <location>
        <begin position="25"/>
        <end position="667"/>
    </location>
</feature>
<comment type="subcellular location">
    <subcellularLocation>
        <location evidence="1 10">Cell outer membrane</location>
        <topology evidence="1 10">Multi-pass membrane protein</topology>
    </subcellularLocation>
</comment>
<keyword evidence="9 10" id="KW-0998">Cell outer membrane</keyword>
<dbReference type="GO" id="GO:0044718">
    <property type="term" value="P:siderophore transmembrane transport"/>
    <property type="evidence" value="ECO:0007669"/>
    <property type="project" value="TreeGrafter"/>
</dbReference>
<evidence type="ECO:0000256" key="10">
    <source>
        <dbReference type="PROSITE-ProRule" id="PRU01360"/>
    </source>
</evidence>
<dbReference type="InterPro" id="IPR000531">
    <property type="entry name" value="Beta-barrel_TonB"/>
</dbReference>
<dbReference type="Gene3D" id="2.40.170.20">
    <property type="entry name" value="TonB-dependent receptor, beta-barrel domain"/>
    <property type="match status" value="1"/>
</dbReference>
<proteinExistence type="inferred from homology"/>
<protein>
    <submittedName>
        <fullName evidence="15">TonB-dependent receptor</fullName>
    </submittedName>
</protein>
<evidence type="ECO:0000256" key="9">
    <source>
        <dbReference type="ARBA" id="ARBA00023237"/>
    </source>
</evidence>
<evidence type="ECO:0000259" key="13">
    <source>
        <dbReference type="Pfam" id="PF00593"/>
    </source>
</evidence>
<evidence type="ECO:0000256" key="11">
    <source>
        <dbReference type="RuleBase" id="RU003357"/>
    </source>
</evidence>
<organism evidence="15 16">
    <name type="scientific">Candidatus Thermochlorobacter aerophilus</name>
    <dbReference type="NCBI Taxonomy" id="1868324"/>
    <lineage>
        <taxon>Bacteria</taxon>
        <taxon>Pseudomonadati</taxon>
        <taxon>Chlorobiota</taxon>
        <taxon>Chlorobiia</taxon>
        <taxon>Chlorobiales</taxon>
        <taxon>Candidatus Thermochlorobacteriaceae</taxon>
        <taxon>Candidatus Thermochlorobacter</taxon>
    </lineage>
</organism>
<evidence type="ECO:0000256" key="8">
    <source>
        <dbReference type="ARBA" id="ARBA00023170"/>
    </source>
</evidence>
<evidence type="ECO:0000313" key="15">
    <source>
        <dbReference type="EMBL" id="RFM23922.1"/>
    </source>
</evidence>
<evidence type="ECO:0000259" key="14">
    <source>
        <dbReference type="Pfam" id="PF07715"/>
    </source>
</evidence>
<feature type="domain" description="TonB-dependent receptor plug" evidence="14">
    <location>
        <begin position="51"/>
        <end position="140"/>
    </location>
</feature>
<evidence type="ECO:0000256" key="6">
    <source>
        <dbReference type="ARBA" id="ARBA00023077"/>
    </source>
</evidence>
<dbReference type="Pfam" id="PF07715">
    <property type="entry name" value="Plug"/>
    <property type="match status" value="1"/>
</dbReference>
<keyword evidence="8 15" id="KW-0675">Receptor</keyword>
<evidence type="ECO:0000256" key="7">
    <source>
        <dbReference type="ARBA" id="ARBA00023136"/>
    </source>
</evidence>
<dbReference type="Gene3D" id="2.170.130.10">
    <property type="entry name" value="TonB-dependent receptor, plug domain"/>
    <property type="match status" value="1"/>
</dbReference>
<comment type="similarity">
    <text evidence="10 11">Belongs to the TonB-dependent receptor family.</text>
</comment>